<comment type="caution">
    <text evidence="2">The sequence shown here is derived from an EMBL/GenBank/DDBJ whole genome shotgun (WGS) entry which is preliminary data.</text>
</comment>
<organism evidence="2 3">
    <name type="scientific">Scopulibacillus darangshiensis</name>
    <dbReference type="NCBI Taxonomy" id="442528"/>
    <lineage>
        <taxon>Bacteria</taxon>
        <taxon>Bacillati</taxon>
        <taxon>Bacillota</taxon>
        <taxon>Bacilli</taxon>
        <taxon>Bacillales</taxon>
        <taxon>Sporolactobacillaceae</taxon>
        <taxon>Scopulibacillus</taxon>
    </lineage>
</organism>
<evidence type="ECO:0000313" key="2">
    <source>
        <dbReference type="EMBL" id="TCP29919.1"/>
    </source>
</evidence>
<gene>
    <name evidence="2" type="ORF">EV207_10713</name>
</gene>
<name>A0A4R2P509_9BACL</name>
<keyword evidence="3" id="KW-1185">Reference proteome</keyword>
<feature type="transmembrane region" description="Helical" evidence="1">
    <location>
        <begin position="59"/>
        <end position="79"/>
    </location>
</feature>
<dbReference type="Proteomes" id="UP000295416">
    <property type="component" value="Unassembled WGS sequence"/>
</dbReference>
<keyword evidence="1" id="KW-1133">Transmembrane helix</keyword>
<keyword evidence="1" id="KW-0812">Transmembrane</keyword>
<sequence>MTAVFSVLSIVWGLIILIIFSPKLKNKDLKEYKEKGGDVDDGFPLLVISNWILRKTPIVFIKGVVLTIGLVFIGIGLALV</sequence>
<accession>A0A4R2P509</accession>
<reference evidence="2 3" key="1">
    <citation type="submission" date="2019-03" db="EMBL/GenBank/DDBJ databases">
        <title>Genomic Encyclopedia of Type Strains, Phase IV (KMG-IV): sequencing the most valuable type-strain genomes for metagenomic binning, comparative biology and taxonomic classification.</title>
        <authorList>
            <person name="Goeker M."/>
        </authorList>
    </citation>
    <scope>NUCLEOTIDE SEQUENCE [LARGE SCALE GENOMIC DNA]</scope>
    <source>
        <strain evidence="2 3">DSM 19377</strain>
    </source>
</reference>
<keyword evidence="1" id="KW-0472">Membrane</keyword>
<protein>
    <submittedName>
        <fullName evidence="2">Uncharacterized protein</fullName>
    </submittedName>
</protein>
<evidence type="ECO:0000313" key="3">
    <source>
        <dbReference type="Proteomes" id="UP000295416"/>
    </source>
</evidence>
<dbReference type="AlphaFoldDB" id="A0A4R2P509"/>
<proteinExistence type="predicted"/>
<dbReference type="EMBL" id="SLXK01000007">
    <property type="protein sequence ID" value="TCP29919.1"/>
    <property type="molecule type" value="Genomic_DNA"/>
</dbReference>
<evidence type="ECO:0000256" key="1">
    <source>
        <dbReference type="SAM" id="Phobius"/>
    </source>
</evidence>
<dbReference type="RefSeq" id="WP_132745005.1">
    <property type="nucleotide sequence ID" value="NZ_SLXK01000007.1"/>
</dbReference>
<feature type="transmembrane region" description="Helical" evidence="1">
    <location>
        <begin position="6"/>
        <end position="24"/>
    </location>
</feature>